<accession>L8JM42</accession>
<keyword evidence="1" id="KW-0808">Transferase</keyword>
<dbReference type="AlphaFoldDB" id="L8JM42"/>
<evidence type="ECO:0000313" key="2">
    <source>
        <dbReference type="Proteomes" id="UP000011135"/>
    </source>
</evidence>
<gene>
    <name evidence="1" type="ORF">C900_04578</name>
</gene>
<dbReference type="Gene3D" id="3.40.190.10">
    <property type="entry name" value="Periplasmic binding protein-like II"/>
    <property type="match status" value="2"/>
</dbReference>
<name>L8JM42_9BACT</name>
<dbReference type="EMBL" id="AMZN01000066">
    <property type="protein sequence ID" value="ELR69875.1"/>
    <property type="molecule type" value="Genomic_DNA"/>
</dbReference>
<dbReference type="SUPFAM" id="SSF53850">
    <property type="entry name" value="Periplasmic binding protein-like II"/>
    <property type="match status" value="1"/>
</dbReference>
<dbReference type="eggNOG" id="COG0834">
    <property type="taxonomic scope" value="Bacteria"/>
</dbReference>
<proteinExistence type="predicted"/>
<keyword evidence="2" id="KW-1185">Reference proteome</keyword>
<dbReference type="GO" id="GO:0004674">
    <property type="term" value="F:protein serine/threonine kinase activity"/>
    <property type="evidence" value="ECO:0007669"/>
    <property type="project" value="UniProtKB-KW"/>
</dbReference>
<keyword evidence="1" id="KW-0723">Serine/threonine-protein kinase</keyword>
<dbReference type="Proteomes" id="UP000011135">
    <property type="component" value="Unassembled WGS sequence"/>
</dbReference>
<sequence>MQKDGSFTGVCVDIMKQFELFVKEKHNVTLKIDPVANHYSNYPEFLKVVKESRGGVFGLNTTTITEKRKGIYEISPPFITNVSMLVSNAAAPALGSLQELPSKFENMIALTVRNSSNESSLLAWKKKYYPAMKIEYVNTNSEVVQRVASEPNKFTNIDFIYYFEALRDGKSIVRHAAGDDTNEKFGIIMPKGSDWAPVMAEFFRSGFMESAECKKILATHLGQSAMKFFESLK</sequence>
<evidence type="ECO:0000313" key="1">
    <source>
        <dbReference type="EMBL" id="ELR69875.1"/>
    </source>
</evidence>
<comment type="caution">
    <text evidence="1">The sequence shown here is derived from an EMBL/GenBank/DDBJ whole genome shotgun (WGS) entry which is preliminary data.</text>
</comment>
<reference evidence="1 2" key="1">
    <citation type="submission" date="2012-12" db="EMBL/GenBank/DDBJ databases">
        <title>Genome assembly of Fulvivirga imtechensis AK7.</title>
        <authorList>
            <person name="Nupur N."/>
            <person name="Khatri I."/>
            <person name="Kumar R."/>
            <person name="Subramanian S."/>
            <person name="Pinnaka A."/>
        </authorList>
    </citation>
    <scope>NUCLEOTIDE SEQUENCE [LARGE SCALE GENOMIC DNA]</scope>
    <source>
        <strain evidence="1 2">AK7</strain>
    </source>
</reference>
<keyword evidence="1" id="KW-0418">Kinase</keyword>
<protein>
    <submittedName>
        <fullName evidence="1">Serine/threonine protein kinase</fullName>
    </submittedName>
</protein>
<organism evidence="1 2">
    <name type="scientific">Fulvivirga imtechensis AK7</name>
    <dbReference type="NCBI Taxonomy" id="1237149"/>
    <lineage>
        <taxon>Bacteria</taxon>
        <taxon>Pseudomonadati</taxon>
        <taxon>Bacteroidota</taxon>
        <taxon>Cytophagia</taxon>
        <taxon>Cytophagales</taxon>
        <taxon>Fulvivirgaceae</taxon>
        <taxon>Fulvivirga</taxon>
    </lineage>
</organism>
<dbReference type="STRING" id="1237149.C900_04578"/>